<dbReference type="InterPro" id="IPR008480">
    <property type="entry name" value="DUF761_pln"/>
</dbReference>
<accession>A0A1Q3AVK8</accession>
<dbReference type="EMBL" id="BDDD01000119">
    <property type="protein sequence ID" value="GAV59593.1"/>
    <property type="molecule type" value="Genomic_DNA"/>
</dbReference>
<dbReference type="Proteomes" id="UP000187406">
    <property type="component" value="Unassembled WGS sequence"/>
</dbReference>
<sequence>MSMDKWSVLSSLRRAVKKVKILMNLNLHRWRLASMIGSSSSKRRLSFNDRPGLRACITDIDTESYDSGSSRGLHRTTSYASEDDIDKRADLFIANFHRQLQFERQVSLELQYCRANSFGSVSPRIDARVDV</sequence>
<keyword evidence="2" id="KW-1185">Reference proteome</keyword>
<gene>
    <name evidence="1" type="ORF">CFOL_v3_03124</name>
</gene>
<protein>
    <submittedName>
        <fullName evidence="1">DUF761 domain-containing protein</fullName>
    </submittedName>
</protein>
<dbReference type="AlphaFoldDB" id="A0A1Q3AVK8"/>
<comment type="caution">
    <text evidence="1">The sequence shown here is derived from an EMBL/GenBank/DDBJ whole genome shotgun (WGS) entry which is preliminary data.</text>
</comment>
<dbReference type="InParanoid" id="A0A1Q3AVK8"/>
<dbReference type="OrthoDB" id="1682876at2759"/>
<dbReference type="FunCoup" id="A0A1Q3AVK8">
    <property type="interactions" value="12"/>
</dbReference>
<proteinExistence type="predicted"/>
<evidence type="ECO:0000313" key="1">
    <source>
        <dbReference type="EMBL" id="GAV59593.1"/>
    </source>
</evidence>
<name>A0A1Q3AVK8_CEPFO</name>
<reference evidence="2" key="1">
    <citation type="submission" date="2016-04" db="EMBL/GenBank/DDBJ databases">
        <title>Cephalotus genome sequencing.</title>
        <authorList>
            <person name="Fukushima K."/>
            <person name="Hasebe M."/>
            <person name="Fang X."/>
        </authorList>
    </citation>
    <scope>NUCLEOTIDE SEQUENCE [LARGE SCALE GENOMIC DNA]</scope>
    <source>
        <strain evidence="2">cv. St1</strain>
    </source>
</reference>
<organism evidence="1 2">
    <name type="scientific">Cephalotus follicularis</name>
    <name type="common">Albany pitcher plant</name>
    <dbReference type="NCBI Taxonomy" id="3775"/>
    <lineage>
        <taxon>Eukaryota</taxon>
        <taxon>Viridiplantae</taxon>
        <taxon>Streptophyta</taxon>
        <taxon>Embryophyta</taxon>
        <taxon>Tracheophyta</taxon>
        <taxon>Spermatophyta</taxon>
        <taxon>Magnoliopsida</taxon>
        <taxon>eudicotyledons</taxon>
        <taxon>Gunneridae</taxon>
        <taxon>Pentapetalae</taxon>
        <taxon>rosids</taxon>
        <taxon>fabids</taxon>
        <taxon>Oxalidales</taxon>
        <taxon>Cephalotaceae</taxon>
        <taxon>Cephalotus</taxon>
    </lineage>
</organism>
<evidence type="ECO:0000313" key="2">
    <source>
        <dbReference type="Proteomes" id="UP000187406"/>
    </source>
</evidence>
<dbReference type="Pfam" id="PF05553">
    <property type="entry name" value="DUF761"/>
    <property type="match status" value="1"/>
</dbReference>